<feature type="compositionally biased region" description="Polar residues" evidence="6">
    <location>
        <begin position="190"/>
        <end position="209"/>
    </location>
</feature>
<keyword evidence="3" id="KW-0963">Cytoplasm</keyword>
<evidence type="ECO:0000313" key="8">
    <source>
        <dbReference type="EMBL" id="CAL1547155.1"/>
    </source>
</evidence>
<evidence type="ECO:0000256" key="1">
    <source>
        <dbReference type="ARBA" id="ARBA00004496"/>
    </source>
</evidence>
<protein>
    <recommendedName>
        <fullName evidence="7">PID domain-containing protein</fullName>
    </recommendedName>
</protein>
<dbReference type="CDD" id="cd01215">
    <property type="entry name" value="PTB_Dab"/>
    <property type="match status" value="1"/>
</dbReference>
<dbReference type="PROSITE" id="PS01179">
    <property type="entry name" value="PID"/>
    <property type="match status" value="2"/>
</dbReference>
<evidence type="ECO:0000259" key="7">
    <source>
        <dbReference type="PROSITE" id="PS01179"/>
    </source>
</evidence>
<dbReference type="SUPFAM" id="SSF50729">
    <property type="entry name" value="PH domain-like"/>
    <property type="match status" value="1"/>
</dbReference>
<evidence type="ECO:0000313" key="9">
    <source>
        <dbReference type="Proteomes" id="UP001497497"/>
    </source>
</evidence>
<evidence type="ECO:0000256" key="3">
    <source>
        <dbReference type="ARBA" id="ARBA00022490"/>
    </source>
</evidence>
<evidence type="ECO:0000256" key="6">
    <source>
        <dbReference type="SAM" id="MobiDB-lite"/>
    </source>
</evidence>
<dbReference type="InterPro" id="IPR048559">
    <property type="entry name" value="DAB1/2_SBM"/>
</dbReference>
<name>A0AAV2IM28_LYMST</name>
<feature type="compositionally biased region" description="Polar residues" evidence="6">
    <location>
        <begin position="563"/>
        <end position="580"/>
    </location>
</feature>
<dbReference type="GO" id="GO:0030154">
    <property type="term" value="P:cell differentiation"/>
    <property type="evidence" value="ECO:0007669"/>
    <property type="project" value="UniProtKB-KW"/>
</dbReference>
<keyword evidence="4" id="KW-0597">Phosphoprotein</keyword>
<dbReference type="InterPro" id="IPR011993">
    <property type="entry name" value="PH-like_dom_sf"/>
</dbReference>
<evidence type="ECO:0000256" key="2">
    <source>
        <dbReference type="ARBA" id="ARBA00022473"/>
    </source>
</evidence>
<reference evidence="8 9" key="1">
    <citation type="submission" date="2024-04" db="EMBL/GenBank/DDBJ databases">
        <authorList>
            <consortium name="Genoscope - CEA"/>
            <person name="William W."/>
        </authorList>
    </citation>
    <scope>NUCLEOTIDE SEQUENCE [LARGE SCALE GENOMIC DNA]</scope>
</reference>
<feature type="compositionally biased region" description="Pro residues" evidence="6">
    <location>
        <begin position="601"/>
        <end position="611"/>
    </location>
</feature>
<gene>
    <name evidence="8" type="ORF">GSLYS_00020480001</name>
</gene>
<dbReference type="PANTHER" id="PTHR47695">
    <property type="entry name" value="PID DOMAIN-CONTAINING PROTEIN"/>
    <property type="match status" value="1"/>
</dbReference>
<feature type="compositionally biased region" description="Pro residues" evidence="6">
    <location>
        <begin position="700"/>
        <end position="724"/>
    </location>
</feature>
<feature type="compositionally biased region" description="Low complexity" evidence="6">
    <location>
        <begin position="725"/>
        <end position="735"/>
    </location>
</feature>
<dbReference type="Pfam" id="PF21792">
    <property type="entry name" value="DAB2_SBM"/>
    <property type="match status" value="1"/>
</dbReference>
<dbReference type="Proteomes" id="UP001497497">
    <property type="component" value="Unassembled WGS sequence"/>
</dbReference>
<evidence type="ECO:0000256" key="4">
    <source>
        <dbReference type="ARBA" id="ARBA00022553"/>
    </source>
</evidence>
<feature type="region of interest" description="Disordered" evidence="6">
    <location>
        <begin position="326"/>
        <end position="356"/>
    </location>
</feature>
<dbReference type="InterPro" id="IPR006020">
    <property type="entry name" value="PTB/PI_dom"/>
</dbReference>
<organism evidence="8 9">
    <name type="scientific">Lymnaea stagnalis</name>
    <name type="common">Great pond snail</name>
    <name type="synonym">Helix stagnalis</name>
    <dbReference type="NCBI Taxonomy" id="6523"/>
    <lineage>
        <taxon>Eukaryota</taxon>
        <taxon>Metazoa</taxon>
        <taxon>Spiralia</taxon>
        <taxon>Lophotrochozoa</taxon>
        <taxon>Mollusca</taxon>
        <taxon>Gastropoda</taxon>
        <taxon>Heterobranchia</taxon>
        <taxon>Euthyneura</taxon>
        <taxon>Panpulmonata</taxon>
        <taxon>Hygrophila</taxon>
        <taxon>Lymnaeoidea</taxon>
        <taxon>Lymnaeidae</taxon>
        <taxon>Lymnaea</taxon>
    </lineage>
</organism>
<feature type="compositionally biased region" description="Basic and acidic residues" evidence="6">
    <location>
        <begin position="89"/>
        <end position="105"/>
    </location>
</feature>
<feature type="compositionally biased region" description="Low complexity" evidence="6">
    <location>
        <begin position="345"/>
        <end position="356"/>
    </location>
</feature>
<feature type="compositionally biased region" description="Polar residues" evidence="6">
    <location>
        <begin position="588"/>
        <end position="598"/>
    </location>
</feature>
<accession>A0AAV2IM28</accession>
<dbReference type="SMART" id="SM00462">
    <property type="entry name" value="PTB"/>
    <property type="match status" value="1"/>
</dbReference>
<dbReference type="Gene3D" id="2.30.29.30">
    <property type="entry name" value="Pleckstrin-homology domain (PH domain)/Phosphotyrosine-binding domain (PTB)"/>
    <property type="match status" value="1"/>
</dbReference>
<dbReference type="AlphaFoldDB" id="A0AAV2IM28"/>
<feature type="region of interest" description="Disordered" evidence="6">
    <location>
        <begin position="86"/>
        <end position="105"/>
    </location>
</feature>
<evidence type="ECO:0000256" key="5">
    <source>
        <dbReference type="ARBA" id="ARBA00022782"/>
    </source>
</evidence>
<feature type="region of interest" description="Disordered" evidence="6">
    <location>
        <begin position="696"/>
        <end position="743"/>
    </location>
</feature>
<dbReference type="InterPro" id="IPR048561">
    <property type="entry name" value="Dab_PTB"/>
</dbReference>
<sequence>MAARGKKVLSPNDPARFAGNGLSYKAKLIGIENVPEARGDQMCQETITKLKNSVKISGQHKQKIFVQVTLEGLKIIDAISLSLNHTKKKGEPKSPKPGEVTERTEKEQDLIVLHTHAVHRISFISRDTTDNRAFGYIYGEEDGTHKFYAIKTASAAEQLVLALRDLFQVVYEMKKKEMDEAKENLETGEIAQNNNEGNLQPSGDGSTSGNGQVSEMYFSIWSNWSWLWSSNFSRQNIIVPTNNAPVNPPTQAEQVANLLDLEDQADHILKDIEQIKNLEFDSLTSDSLFSPTSPSPSLTSQLANLATPSSAGTASIVDPWGLSSNAAPSPVSPASSALGDLAGLQTGPFSSTPQTPFSSPFQMQTGFMGAPRFNVMGGGSLPVNRDPFGNDPFNTGAQQRVQPAPGFGAAPNMFGSGGMAPQFGAPPGGNMMTSGLMPGLVSHGFMSQPGVGGIRNPFAPQFAAPQFAAPQMTSLFAEEEPNLLKPMKKESGAEASGTTAADSALARSKSPRDDLFGDLVDIKKTTPVAALSPKDLFVQANAPERKSLNEMKSSPKPAVVASAQASDPVSPDPFQQTNFFATDFPPSSFETSEGSPSETLPDPPEMDPPGCPILSNDPLNLDAPPPVPERQLFNSYADPHTYTPQPLQANPSSSTQVNPPVPRRSNIKCKDTLLTGAPHPFPQLILSVSSTNYSCMLPSPDEPPPPLPPHLTSPVVAPTPPPRPSSSLSSSQQSPTHQKNSGENLPILISAGHHFNIADKAGYESSHVCDNTIESQNFPDEEKMESPDFYLNTETCNISHADPGKCTPPLNNNTLVCKGEPHGADPMFNASDPFHDNITSLNKSDIHFESDPFSESFVAKDEKDPFNLPFHLTPGFKAVAKFGSDPFDDSFSGFSSSKADHWDAFGASEHGANLESGGSSVPSPVFDAFSASLQPTNGTPLPAINPFGVSSALTDEPVSGNSLLD</sequence>
<comment type="subcellular location">
    <subcellularLocation>
        <location evidence="1">Cytoplasm</location>
    </subcellularLocation>
</comment>
<feature type="compositionally biased region" description="Polar residues" evidence="6">
    <location>
        <begin position="642"/>
        <end position="658"/>
    </location>
</feature>
<comment type="caution">
    <text evidence="8">The sequence shown here is derived from an EMBL/GenBank/DDBJ whole genome shotgun (WGS) entry which is preliminary data.</text>
</comment>
<dbReference type="GO" id="GO:0005737">
    <property type="term" value="C:cytoplasm"/>
    <property type="evidence" value="ECO:0007669"/>
    <property type="project" value="UniProtKB-SubCell"/>
</dbReference>
<feature type="domain" description="PID" evidence="7">
    <location>
        <begin position="112"/>
        <end position="181"/>
    </location>
</feature>
<feature type="compositionally biased region" description="Low complexity" evidence="6">
    <location>
        <begin position="326"/>
        <end position="337"/>
    </location>
</feature>
<dbReference type="EMBL" id="CAXITT010000909">
    <property type="protein sequence ID" value="CAL1547155.1"/>
    <property type="molecule type" value="Genomic_DNA"/>
</dbReference>
<feature type="region of interest" description="Disordered" evidence="6">
    <location>
        <begin position="546"/>
        <end position="665"/>
    </location>
</feature>
<dbReference type="PANTHER" id="PTHR47695:SF3">
    <property type="entry name" value="PID DOMAIN-CONTAINING PROTEIN"/>
    <property type="match status" value="1"/>
</dbReference>
<feature type="region of interest" description="Disordered" evidence="6">
    <location>
        <begin position="488"/>
        <end position="515"/>
    </location>
</feature>
<keyword evidence="5" id="KW-0221">Differentiation</keyword>
<keyword evidence="9" id="KW-1185">Reference proteome</keyword>
<feature type="domain" description="PID" evidence="7">
    <location>
        <begin position="19"/>
        <end position="78"/>
    </location>
</feature>
<keyword evidence="2" id="KW-0217">Developmental protein</keyword>
<proteinExistence type="predicted"/>
<feature type="region of interest" description="Disordered" evidence="6">
    <location>
        <begin position="189"/>
        <end position="209"/>
    </location>
</feature>